<organism evidence="5 6">
    <name type="scientific">Compostibacter hankyongensis</name>
    <dbReference type="NCBI Taxonomy" id="1007089"/>
    <lineage>
        <taxon>Bacteria</taxon>
        <taxon>Pseudomonadati</taxon>
        <taxon>Bacteroidota</taxon>
        <taxon>Chitinophagia</taxon>
        <taxon>Chitinophagales</taxon>
        <taxon>Chitinophagaceae</taxon>
        <taxon>Compostibacter</taxon>
    </lineage>
</organism>
<proteinExistence type="predicted"/>
<keyword evidence="6" id="KW-1185">Reference proteome</keyword>
<dbReference type="InterPro" id="IPR018060">
    <property type="entry name" value="HTH_AraC"/>
</dbReference>
<dbReference type="PANTHER" id="PTHR43280">
    <property type="entry name" value="ARAC-FAMILY TRANSCRIPTIONAL REGULATOR"/>
    <property type="match status" value="1"/>
</dbReference>
<keyword evidence="2" id="KW-0238">DNA-binding</keyword>
<dbReference type="Proteomes" id="UP001501207">
    <property type="component" value="Unassembled WGS sequence"/>
</dbReference>
<name>A0ABP8FLE3_9BACT</name>
<keyword evidence="3" id="KW-0804">Transcription</keyword>
<keyword evidence="1" id="KW-0805">Transcription regulation</keyword>
<reference evidence="6" key="1">
    <citation type="journal article" date="2019" name="Int. J. Syst. Evol. Microbiol.">
        <title>The Global Catalogue of Microorganisms (GCM) 10K type strain sequencing project: providing services to taxonomists for standard genome sequencing and annotation.</title>
        <authorList>
            <consortium name="The Broad Institute Genomics Platform"/>
            <consortium name="The Broad Institute Genome Sequencing Center for Infectious Disease"/>
            <person name="Wu L."/>
            <person name="Ma J."/>
        </authorList>
    </citation>
    <scope>NUCLEOTIDE SEQUENCE [LARGE SCALE GENOMIC DNA]</scope>
    <source>
        <strain evidence="6">JCM 17664</strain>
    </source>
</reference>
<dbReference type="PANTHER" id="PTHR43280:SF27">
    <property type="entry name" value="TRANSCRIPTIONAL REGULATOR MTLR"/>
    <property type="match status" value="1"/>
</dbReference>
<evidence type="ECO:0000256" key="2">
    <source>
        <dbReference type="ARBA" id="ARBA00023125"/>
    </source>
</evidence>
<evidence type="ECO:0000313" key="6">
    <source>
        <dbReference type="Proteomes" id="UP001501207"/>
    </source>
</evidence>
<dbReference type="Pfam" id="PF12833">
    <property type="entry name" value="HTH_18"/>
    <property type="match status" value="1"/>
</dbReference>
<dbReference type="InterPro" id="IPR011051">
    <property type="entry name" value="RmlC_Cupin_sf"/>
</dbReference>
<dbReference type="InterPro" id="IPR009057">
    <property type="entry name" value="Homeodomain-like_sf"/>
</dbReference>
<dbReference type="Gene3D" id="2.60.120.10">
    <property type="entry name" value="Jelly Rolls"/>
    <property type="match status" value="1"/>
</dbReference>
<evidence type="ECO:0000313" key="5">
    <source>
        <dbReference type="EMBL" id="GAA4306441.1"/>
    </source>
</evidence>
<evidence type="ECO:0000256" key="3">
    <source>
        <dbReference type="ARBA" id="ARBA00023163"/>
    </source>
</evidence>
<dbReference type="PROSITE" id="PS01124">
    <property type="entry name" value="HTH_ARAC_FAMILY_2"/>
    <property type="match status" value="1"/>
</dbReference>
<accession>A0ABP8FLE3</accession>
<dbReference type="SUPFAM" id="SSF51182">
    <property type="entry name" value="RmlC-like cupins"/>
    <property type="match status" value="1"/>
</dbReference>
<feature type="domain" description="HTH araC/xylS-type" evidence="4">
    <location>
        <begin position="180"/>
        <end position="278"/>
    </location>
</feature>
<gene>
    <name evidence="5" type="ORF">GCM10023143_12370</name>
</gene>
<dbReference type="InterPro" id="IPR003313">
    <property type="entry name" value="AraC-bd"/>
</dbReference>
<dbReference type="SMART" id="SM00342">
    <property type="entry name" value="HTH_ARAC"/>
    <property type="match status" value="1"/>
</dbReference>
<evidence type="ECO:0000256" key="1">
    <source>
        <dbReference type="ARBA" id="ARBA00023015"/>
    </source>
</evidence>
<dbReference type="InterPro" id="IPR014710">
    <property type="entry name" value="RmlC-like_jellyroll"/>
</dbReference>
<dbReference type="SUPFAM" id="SSF46689">
    <property type="entry name" value="Homeodomain-like"/>
    <property type="match status" value="2"/>
</dbReference>
<dbReference type="RefSeq" id="WP_344977127.1">
    <property type="nucleotide sequence ID" value="NZ_BAABFN010000002.1"/>
</dbReference>
<dbReference type="EMBL" id="BAABFN010000002">
    <property type="protein sequence ID" value="GAA4306441.1"/>
    <property type="molecule type" value="Genomic_DNA"/>
</dbReference>
<sequence length="280" mass="32635">MKPFVQKLPLTEEISFVARTYRTPDFEVSWHQHIEYELIFFMEGAGMAFIGNYIGEFKTGDVFFLGANLPHTFQKRHKKLVTGAVVVQFREDFWGEGFMDLPENRDIRKLFETSIQGLQITGQSKLLMGRLIHDLEGASGMDRIVKLCQCLQIMAQTREFVPLSTQEVKQYNHRDKERIEKVFQYTIESFAKPTTLEEIARIAHMSVPAFCNYFKKSTKKTYINFLNEVRIGHACKLLADTKRTVLDICYESGFNTLANFNKQFFRIKKMTPSSFRKLMC</sequence>
<dbReference type="Gene3D" id="1.10.10.60">
    <property type="entry name" value="Homeodomain-like"/>
    <property type="match status" value="2"/>
</dbReference>
<protein>
    <submittedName>
        <fullName evidence="5">AraC family transcriptional regulator</fullName>
    </submittedName>
</protein>
<evidence type="ECO:0000259" key="4">
    <source>
        <dbReference type="PROSITE" id="PS01124"/>
    </source>
</evidence>
<comment type="caution">
    <text evidence="5">The sequence shown here is derived from an EMBL/GenBank/DDBJ whole genome shotgun (WGS) entry which is preliminary data.</text>
</comment>
<dbReference type="Pfam" id="PF02311">
    <property type="entry name" value="AraC_binding"/>
    <property type="match status" value="1"/>
</dbReference>